<feature type="region of interest" description="Disordered" evidence="11">
    <location>
        <begin position="333"/>
        <end position="361"/>
    </location>
</feature>
<dbReference type="EC" id="3.6.1.-" evidence="10"/>
<keyword evidence="7 10" id="KW-0862">Zinc</keyword>
<name>A0A7X1AX83_9BACT</name>
<feature type="compositionally biased region" description="Basic residues" evidence="11">
    <location>
        <begin position="333"/>
        <end position="346"/>
    </location>
</feature>
<evidence type="ECO:0000256" key="9">
    <source>
        <dbReference type="ARBA" id="ARBA00023134"/>
    </source>
</evidence>
<evidence type="ECO:0000256" key="2">
    <source>
        <dbReference type="ARBA" id="ARBA00022517"/>
    </source>
</evidence>
<dbReference type="AlphaFoldDB" id="A0A7X1AX83"/>
<evidence type="ECO:0000256" key="7">
    <source>
        <dbReference type="ARBA" id="ARBA00022833"/>
    </source>
</evidence>
<keyword evidence="9 10" id="KW-0342">GTP-binding</keyword>
<dbReference type="PANTHER" id="PTHR32120:SF10">
    <property type="entry name" value="SMALL RIBOSOMAL SUBUNIT BIOGENESIS GTPASE RSGA"/>
    <property type="match status" value="1"/>
</dbReference>
<keyword evidence="4 10" id="KW-0699">rRNA-binding</keyword>
<dbReference type="HAMAP" id="MF_01820">
    <property type="entry name" value="GTPase_RsgA"/>
    <property type="match status" value="1"/>
</dbReference>
<dbReference type="GO" id="GO:0046872">
    <property type="term" value="F:metal ion binding"/>
    <property type="evidence" value="ECO:0007669"/>
    <property type="project" value="UniProtKB-KW"/>
</dbReference>
<evidence type="ECO:0000256" key="6">
    <source>
        <dbReference type="ARBA" id="ARBA00022801"/>
    </source>
</evidence>
<gene>
    <name evidence="10 14" type="primary">rsgA</name>
    <name evidence="14" type="ORF">H5P30_07045</name>
</gene>
<organism evidence="14 15">
    <name type="scientific">Puniceicoccus vermicola</name>
    <dbReference type="NCBI Taxonomy" id="388746"/>
    <lineage>
        <taxon>Bacteria</taxon>
        <taxon>Pseudomonadati</taxon>
        <taxon>Verrucomicrobiota</taxon>
        <taxon>Opitutia</taxon>
        <taxon>Puniceicoccales</taxon>
        <taxon>Puniceicoccaceae</taxon>
        <taxon>Puniceicoccus</taxon>
    </lineage>
</organism>
<dbReference type="GO" id="GO:0042274">
    <property type="term" value="P:ribosomal small subunit biogenesis"/>
    <property type="evidence" value="ECO:0007669"/>
    <property type="project" value="UniProtKB-UniRule"/>
</dbReference>
<dbReference type="GO" id="GO:0019843">
    <property type="term" value="F:rRNA binding"/>
    <property type="evidence" value="ECO:0007669"/>
    <property type="project" value="UniProtKB-KW"/>
</dbReference>
<dbReference type="SUPFAM" id="SSF52540">
    <property type="entry name" value="P-loop containing nucleoside triphosphate hydrolases"/>
    <property type="match status" value="1"/>
</dbReference>
<keyword evidence="8 10" id="KW-0694">RNA-binding</keyword>
<keyword evidence="3 10" id="KW-0479">Metal-binding</keyword>
<feature type="binding site" evidence="10">
    <location>
        <position position="300"/>
    </location>
    <ligand>
        <name>Zn(2+)</name>
        <dbReference type="ChEBI" id="CHEBI:29105"/>
    </ligand>
</feature>
<dbReference type="Gene3D" id="1.10.40.50">
    <property type="entry name" value="Probable gtpase engc, domain 3"/>
    <property type="match status" value="1"/>
</dbReference>
<keyword evidence="15" id="KW-1185">Reference proteome</keyword>
<accession>A0A7X1AX83</accession>
<dbReference type="GO" id="GO:0005525">
    <property type="term" value="F:GTP binding"/>
    <property type="evidence" value="ECO:0007669"/>
    <property type="project" value="UniProtKB-UniRule"/>
</dbReference>
<dbReference type="CDD" id="cd01854">
    <property type="entry name" value="YjeQ_EngC"/>
    <property type="match status" value="1"/>
</dbReference>
<evidence type="ECO:0000313" key="14">
    <source>
        <dbReference type="EMBL" id="MBC2601532.1"/>
    </source>
</evidence>
<dbReference type="Pfam" id="PF03193">
    <property type="entry name" value="RsgA_GTPase"/>
    <property type="match status" value="1"/>
</dbReference>
<evidence type="ECO:0000256" key="11">
    <source>
        <dbReference type="SAM" id="MobiDB-lite"/>
    </source>
</evidence>
<keyword evidence="6 10" id="KW-0378">Hydrolase</keyword>
<evidence type="ECO:0000259" key="13">
    <source>
        <dbReference type="PROSITE" id="PS51721"/>
    </source>
</evidence>
<dbReference type="Proteomes" id="UP000525652">
    <property type="component" value="Unassembled WGS sequence"/>
</dbReference>
<dbReference type="RefSeq" id="WP_185692242.1">
    <property type="nucleotide sequence ID" value="NZ_JACHVA010000053.1"/>
</dbReference>
<dbReference type="Gene3D" id="3.40.50.300">
    <property type="entry name" value="P-loop containing nucleotide triphosphate hydrolases"/>
    <property type="match status" value="1"/>
</dbReference>
<dbReference type="NCBIfam" id="TIGR00157">
    <property type="entry name" value="ribosome small subunit-dependent GTPase A"/>
    <property type="match status" value="1"/>
</dbReference>
<evidence type="ECO:0000256" key="3">
    <source>
        <dbReference type="ARBA" id="ARBA00022723"/>
    </source>
</evidence>
<feature type="domain" description="CP-type G" evidence="13">
    <location>
        <begin position="107"/>
        <end position="264"/>
    </location>
</feature>
<dbReference type="PROSITE" id="PS51721">
    <property type="entry name" value="G_CP"/>
    <property type="match status" value="1"/>
</dbReference>
<keyword evidence="1 10" id="KW-0963">Cytoplasm</keyword>
<feature type="binding site" evidence="10">
    <location>
        <position position="294"/>
    </location>
    <ligand>
        <name>Zn(2+)</name>
        <dbReference type="ChEBI" id="CHEBI:29105"/>
    </ligand>
</feature>
<evidence type="ECO:0000256" key="10">
    <source>
        <dbReference type="HAMAP-Rule" id="MF_01820"/>
    </source>
</evidence>
<comment type="similarity">
    <text evidence="10">Belongs to the TRAFAC class YlqF/YawG GTPase family. RsgA subfamily.</text>
</comment>
<protein>
    <recommendedName>
        <fullName evidence="10">Small ribosomal subunit biogenesis GTPase RsgA</fullName>
        <ecNumber evidence="10">3.6.1.-</ecNumber>
    </recommendedName>
</protein>
<dbReference type="GO" id="GO:0003924">
    <property type="term" value="F:GTPase activity"/>
    <property type="evidence" value="ECO:0007669"/>
    <property type="project" value="UniProtKB-UniRule"/>
</dbReference>
<dbReference type="PANTHER" id="PTHR32120">
    <property type="entry name" value="SMALL RIBOSOMAL SUBUNIT BIOGENESIS GTPASE RSGA"/>
    <property type="match status" value="1"/>
</dbReference>
<comment type="function">
    <text evidence="10">One of several proteins that assist in the late maturation steps of the functional core of the 30S ribosomal subunit. Helps release RbfA from mature subunits. May play a role in the assembly of ribosomal proteins into the subunit. Circularly permuted GTPase that catalyzes slow GTP hydrolysis, GTPase activity is stimulated by the 30S ribosomal subunit.</text>
</comment>
<dbReference type="InterPro" id="IPR027417">
    <property type="entry name" value="P-loop_NTPase"/>
</dbReference>
<evidence type="ECO:0000313" key="15">
    <source>
        <dbReference type="Proteomes" id="UP000525652"/>
    </source>
</evidence>
<comment type="subcellular location">
    <subcellularLocation>
        <location evidence="10">Cytoplasm</location>
    </subcellularLocation>
</comment>
<keyword evidence="5 10" id="KW-0547">Nucleotide-binding</keyword>
<dbReference type="GO" id="GO:0005737">
    <property type="term" value="C:cytoplasm"/>
    <property type="evidence" value="ECO:0007669"/>
    <property type="project" value="UniProtKB-SubCell"/>
</dbReference>
<sequence length="361" mass="40092">MTLTDLGWNTQLEAEFAEYRENGWEPARLIRDNKISYGAFLGDGEEVEVSLGGSVYHDAETDAELPSVGDWVALEMGAEGYEYDAVIRARLSRRTCLSRKATGKAAAEQVIAANVDRVFVVTDPGQDFNERRMERYFEVIEQSGASPAVILNKVDLHSDEESRIAKQKVEALSPGVPVLLTSAMNESGVDSIRSFLEPGLTIALVGSSGVGKSSIVNQLLGEEWQWVGEVNAATGKGMHTTSARELLCLPGGGMLIDNPGIREVQLWRDAETLKASFSDFDEIAKQCKFRDCGHGADKGCAIQAAIAEGTLSRERFINYLKLDEELERLSHRQKKRQITIGRRNRREQKSKDEKYNRKRGY</sequence>
<dbReference type="PROSITE" id="PS50936">
    <property type="entry name" value="ENGC_GTPASE"/>
    <property type="match status" value="1"/>
</dbReference>
<dbReference type="InterPro" id="IPR030378">
    <property type="entry name" value="G_CP_dom"/>
</dbReference>
<dbReference type="InterPro" id="IPR010914">
    <property type="entry name" value="RsgA_GTPase_dom"/>
</dbReference>
<comment type="cofactor">
    <cofactor evidence="10">
        <name>Zn(2+)</name>
        <dbReference type="ChEBI" id="CHEBI:29105"/>
    </cofactor>
    <text evidence="10">Binds 1 zinc ion per subunit.</text>
</comment>
<keyword evidence="2 10" id="KW-0690">Ribosome biogenesis</keyword>
<feature type="binding site" evidence="10">
    <location>
        <position position="287"/>
    </location>
    <ligand>
        <name>Zn(2+)</name>
        <dbReference type="ChEBI" id="CHEBI:29105"/>
    </ligand>
</feature>
<evidence type="ECO:0000256" key="8">
    <source>
        <dbReference type="ARBA" id="ARBA00022884"/>
    </source>
</evidence>
<feature type="domain" description="EngC GTPase" evidence="12">
    <location>
        <begin position="113"/>
        <end position="262"/>
    </location>
</feature>
<comment type="caution">
    <text evidence="14">The sequence shown here is derived from an EMBL/GenBank/DDBJ whole genome shotgun (WGS) entry which is preliminary data.</text>
</comment>
<evidence type="ECO:0000259" key="12">
    <source>
        <dbReference type="PROSITE" id="PS50936"/>
    </source>
</evidence>
<feature type="binding site" evidence="10">
    <location>
        <position position="292"/>
    </location>
    <ligand>
        <name>Zn(2+)</name>
        <dbReference type="ChEBI" id="CHEBI:29105"/>
    </ligand>
</feature>
<comment type="subunit">
    <text evidence="10">Monomer. Associates with 30S ribosomal subunit, binds 16S rRNA.</text>
</comment>
<dbReference type="InterPro" id="IPR004881">
    <property type="entry name" value="Ribosome_biogen_GTPase_RsgA"/>
</dbReference>
<evidence type="ECO:0000256" key="5">
    <source>
        <dbReference type="ARBA" id="ARBA00022741"/>
    </source>
</evidence>
<evidence type="ECO:0000256" key="4">
    <source>
        <dbReference type="ARBA" id="ARBA00022730"/>
    </source>
</evidence>
<feature type="binding site" evidence="10">
    <location>
        <begin position="206"/>
        <end position="214"/>
    </location>
    <ligand>
        <name>GTP</name>
        <dbReference type="ChEBI" id="CHEBI:37565"/>
    </ligand>
</feature>
<proteinExistence type="inferred from homology"/>
<dbReference type="EMBL" id="JACHVA010000053">
    <property type="protein sequence ID" value="MBC2601532.1"/>
    <property type="molecule type" value="Genomic_DNA"/>
</dbReference>
<reference evidence="14 15" key="1">
    <citation type="submission" date="2020-07" db="EMBL/GenBank/DDBJ databases">
        <authorList>
            <person name="Feng X."/>
        </authorList>
    </citation>
    <scope>NUCLEOTIDE SEQUENCE [LARGE SCALE GENOMIC DNA]</scope>
    <source>
        <strain evidence="14 15">JCM14086</strain>
    </source>
</reference>
<evidence type="ECO:0000256" key="1">
    <source>
        <dbReference type="ARBA" id="ARBA00022490"/>
    </source>
</evidence>
<feature type="binding site" evidence="10">
    <location>
        <begin position="152"/>
        <end position="155"/>
    </location>
    <ligand>
        <name>GTP</name>
        <dbReference type="ChEBI" id="CHEBI:37565"/>
    </ligand>
</feature>